<organism evidence="1 2">
    <name type="scientific">Nephila pilipes</name>
    <name type="common">Giant wood spider</name>
    <name type="synonym">Nephila maculata</name>
    <dbReference type="NCBI Taxonomy" id="299642"/>
    <lineage>
        <taxon>Eukaryota</taxon>
        <taxon>Metazoa</taxon>
        <taxon>Ecdysozoa</taxon>
        <taxon>Arthropoda</taxon>
        <taxon>Chelicerata</taxon>
        <taxon>Arachnida</taxon>
        <taxon>Araneae</taxon>
        <taxon>Araneomorphae</taxon>
        <taxon>Entelegynae</taxon>
        <taxon>Araneoidea</taxon>
        <taxon>Nephilidae</taxon>
        <taxon>Nephila</taxon>
    </lineage>
</organism>
<sequence>MNQWGLGRNAFEFNSASLEEGQFTNANSVFSLSIICQPHRLLAQLIMTRHITHLNASGIIKETKSMQLLSPYRRINDYAHRFKLLIRTAHSTSSMFPVLFDGISGNVLHGQ</sequence>
<keyword evidence="2" id="KW-1185">Reference proteome</keyword>
<comment type="caution">
    <text evidence="1">The sequence shown here is derived from an EMBL/GenBank/DDBJ whole genome shotgun (WGS) entry which is preliminary data.</text>
</comment>
<protein>
    <submittedName>
        <fullName evidence="1">Uncharacterized protein</fullName>
    </submittedName>
</protein>
<evidence type="ECO:0000313" key="2">
    <source>
        <dbReference type="Proteomes" id="UP000887013"/>
    </source>
</evidence>
<reference evidence="1" key="1">
    <citation type="submission" date="2020-08" db="EMBL/GenBank/DDBJ databases">
        <title>Multicomponent nature underlies the extraordinary mechanical properties of spider dragline silk.</title>
        <authorList>
            <person name="Kono N."/>
            <person name="Nakamura H."/>
            <person name="Mori M."/>
            <person name="Yoshida Y."/>
            <person name="Ohtoshi R."/>
            <person name="Malay A.D."/>
            <person name="Moran D.A.P."/>
            <person name="Tomita M."/>
            <person name="Numata K."/>
            <person name="Arakawa K."/>
        </authorList>
    </citation>
    <scope>NUCLEOTIDE SEQUENCE</scope>
</reference>
<proteinExistence type="predicted"/>
<accession>A0A8X6MWU5</accession>
<gene>
    <name evidence="1" type="ORF">NPIL_622931</name>
</gene>
<dbReference type="Proteomes" id="UP000887013">
    <property type="component" value="Unassembled WGS sequence"/>
</dbReference>
<evidence type="ECO:0000313" key="1">
    <source>
        <dbReference type="EMBL" id="GFS82125.1"/>
    </source>
</evidence>
<dbReference type="AlphaFoldDB" id="A0A8X6MWU5"/>
<dbReference type="EMBL" id="BMAW01003165">
    <property type="protein sequence ID" value="GFS82125.1"/>
    <property type="molecule type" value="Genomic_DNA"/>
</dbReference>
<name>A0A8X6MWU5_NEPPI</name>